<dbReference type="PROSITE" id="PS51257">
    <property type="entry name" value="PROKAR_LIPOPROTEIN"/>
    <property type="match status" value="1"/>
</dbReference>
<gene>
    <name evidence="2" type="ORF">DHV22_17505</name>
</gene>
<name>A0A3D6BVM3_9FLAO</name>
<keyword evidence="1" id="KW-0472">Membrane</keyword>
<protein>
    <submittedName>
        <fullName evidence="2">Uncharacterized protein</fullName>
    </submittedName>
</protein>
<accession>A0A3D6BVM3</accession>
<sequence length="185" mass="21078">MKKGSNIFINLIFFLGGCLITYFALQYSYFNINTEVNVVETLLSLIIALIGLYIAVSIQKKYNKNQSLHSIVQSKMDSIWSGFSIFDNQLNDQNTIQLKIVTKSFKSLYKELNNLKIVFTTFNLNATCINKLEKSMEAFDTLITSDLPISNNVIKLSNHKTVIKDQSNLIHQDIVNSLKEINDIL</sequence>
<dbReference type="Proteomes" id="UP000263268">
    <property type="component" value="Unassembled WGS sequence"/>
</dbReference>
<dbReference type="AlphaFoldDB" id="A0A3D6BVM3"/>
<evidence type="ECO:0000313" key="3">
    <source>
        <dbReference type="Proteomes" id="UP000263268"/>
    </source>
</evidence>
<proteinExistence type="predicted"/>
<keyword evidence="1" id="KW-1133">Transmembrane helix</keyword>
<evidence type="ECO:0000313" key="2">
    <source>
        <dbReference type="EMBL" id="HCY83262.1"/>
    </source>
</evidence>
<feature type="transmembrane region" description="Helical" evidence="1">
    <location>
        <begin position="37"/>
        <end position="56"/>
    </location>
</feature>
<feature type="transmembrane region" description="Helical" evidence="1">
    <location>
        <begin position="7"/>
        <end position="25"/>
    </location>
</feature>
<organism evidence="2 3">
    <name type="scientific">Xanthomarina gelatinilytica</name>
    <dbReference type="NCBI Taxonomy" id="1137281"/>
    <lineage>
        <taxon>Bacteria</taxon>
        <taxon>Pseudomonadati</taxon>
        <taxon>Bacteroidota</taxon>
        <taxon>Flavobacteriia</taxon>
        <taxon>Flavobacteriales</taxon>
        <taxon>Flavobacteriaceae</taxon>
        <taxon>Xanthomarina</taxon>
    </lineage>
</organism>
<dbReference type="EMBL" id="DPRK01000280">
    <property type="protein sequence ID" value="HCY83262.1"/>
    <property type="molecule type" value="Genomic_DNA"/>
</dbReference>
<keyword evidence="1" id="KW-0812">Transmembrane</keyword>
<evidence type="ECO:0000256" key="1">
    <source>
        <dbReference type="SAM" id="Phobius"/>
    </source>
</evidence>
<comment type="caution">
    <text evidence="2">The sequence shown here is derived from an EMBL/GenBank/DDBJ whole genome shotgun (WGS) entry which is preliminary data.</text>
</comment>
<reference evidence="2 3" key="1">
    <citation type="journal article" date="2018" name="Nat. Biotechnol.">
        <title>A standardized bacterial taxonomy based on genome phylogeny substantially revises the tree of life.</title>
        <authorList>
            <person name="Parks D.H."/>
            <person name="Chuvochina M."/>
            <person name="Waite D.W."/>
            <person name="Rinke C."/>
            <person name="Skarshewski A."/>
            <person name="Chaumeil P.A."/>
            <person name="Hugenholtz P."/>
        </authorList>
    </citation>
    <scope>NUCLEOTIDE SEQUENCE [LARGE SCALE GENOMIC DNA]</scope>
    <source>
        <strain evidence="2">UBA10227</strain>
    </source>
</reference>